<dbReference type="HOGENOM" id="CLU_1037189_0_0_7"/>
<evidence type="ECO:0000313" key="1">
    <source>
        <dbReference type="EMBL" id="ABW67238.1"/>
    </source>
</evidence>
<dbReference type="AlphaFoldDB" id="A8ZZ85"/>
<evidence type="ECO:0000313" key="2">
    <source>
        <dbReference type="Proteomes" id="UP000008561"/>
    </source>
</evidence>
<dbReference type="STRING" id="96561.Dole_1434"/>
<dbReference type="KEGG" id="dol:Dole_1434"/>
<accession>A8ZZ85</accession>
<gene>
    <name evidence="1" type="ordered locus">Dole_1434</name>
</gene>
<sequence length="268" mass="30691">MKVALLGTCRLLPVRRHFDCTGFDQDISYVHSTKEILQLLSFITKRIEIPDAVNRFCFRTSILNRRPVPHSQKFVDQFNAADLFVVEICAQKKYMFEEYVMHHLAVDQRLHYYRDTPKDIRQRTVAVHQDSDEIDEDIDEIVRLVHPRRVLVVSHFNAMVNMAPHSAIGAVGKARQLFGRLLPFAKGRETVPQEFTTIKKRADLIQLLGRISGEKDLPFFDPTVTLKDHSQESLLQEEAPGLPPGHYTDFGAEVVGRVMAGEINRIMG</sequence>
<dbReference type="Proteomes" id="UP000008561">
    <property type="component" value="Chromosome"/>
</dbReference>
<proteinExistence type="predicted"/>
<dbReference type="RefSeq" id="WP_012174854.1">
    <property type="nucleotide sequence ID" value="NC_009943.1"/>
</dbReference>
<organism evidence="1 2">
    <name type="scientific">Desulfosudis oleivorans (strain DSM 6200 / JCM 39069 / Hxd3)</name>
    <name type="common">Desulfococcus oleovorans</name>
    <dbReference type="NCBI Taxonomy" id="96561"/>
    <lineage>
        <taxon>Bacteria</taxon>
        <taxon>Pseudomonadati</taxon>
        <taxon>Thermodesulfobacteriota</taxon>
        <taxon>Desulfobacteria</taxon>
        <taxon>Desulfobacterales</taxon>
        <taxon>Desulfosudaceae</taxon>
        <taxon>Desulfosudis</taxon>
    </lineage>
</organism>
<dbReference type="EMBL" id="CP000859">
    <property type="protein sequence ID" value="ABW67238.1"/>
    <property type="molecule type" value="Genomic_DNA"/>
</dbReference>
<name>A8ZZ85_DESOH</name>
<keyword evidence="2" id="KW-1185">Reference proteome</keyword>
<protein>
    <submittedName>
        <fullName evidence="1">Uncharacterized protein</fullName>
    </submittedName>
</protein>
<reference evidence="1 2" key="1">
    <citation type="submission" date="2007-10" db="EMBL/GenBank/DDBJ databases">
        <title>Complete sequence of Desulfococcus oleovorans Hxd3.</title>
        <authorList>
            <consortium name="US DOE Joint Genome Institute"/>
            <person name="Copeland A."/>
            <person name="Lucas S."/>
            <person name="Lapidus A."/>
            <person name="Barry K."/>
            <person name="Glavina del Rio T."/>
            <person name="Dalin E."/>
            <person name="Tice H."/>
            <person name="Pitluck S."/>
            <person name="Kiss H."/>
            <person name="Brettin T."/>
            <person name="Bruce D."/>
            <person name="Detter J.C."/>
            <person name="Han C."/>
            <person name="Schmutz J."/>
            <person name="Larimer F."/>
            <person name="Land M."/>
            <person name="Hauser L."/>
            <person name="Kyrpides N."/>
            <person name="Kim E."/>
            <person name="Wawrik B."/>
            <person name="Richardson P."/>
        </authorList>
    </citation>
    <scope>NUCLEOTIDE SEQUENCE [LARGE SCALE GENOMIC DNA]</scope>
    <source>
        <strain evidence="2">DSM 6200 / JCM 39069 / Hxd3</strain>
    </source>
</reference>